<gene>
    <name evidence="5" type="ORF">SAMN05421874_108227</name>
</gene>
<reference evidence="5 6" key="1">
    <citation type="submission" date="2016-10" db="EMBL/GenBank/DDBJ databases">
        <authorList>
            <person name="de Groot N.N."/>
        </authorList>
    </citation>
    <scope>NUCLEOTIDE SEQUENCE [LARGE SCALE GENOMIC DNA]</scope>
    <source>
        <strain evidence="5 6">CGMCC 4.5681</strain>
    </source>
</reference>
<keyword evidence="6" id="KW-1185">Reference proteome</keyword>
<evidence type="ECO:0000259" key="4">
    <source>
        <dbReference type="Pfam" id="PF03358"/>
    </source>
</evidence>
<evidence type="ECO:0000256" key="1">
    <source>
        <dbReference type="ARBA" id="ARBA00022630"/>
    </source>
</evidence>
<dbReference type="PANTHER" id="PTHR43408">
    <property type="entry name" value="FMN REDUCTASE (NADPH)"/>
    <property type="match status" value="1"/>
</dbReference>
<dbReference type="InterPro" id="IPR029039">
    <property type="entry name" value="Flavoprotein-like_sf"/>
</dbReference>
<evidence type="ECO:0000313" key="5">
    <source>
        <dbReference type="EMBL" id="SDK55238.1"/>
    </source>
</evidence>
<dbReference type="GO" id="GO:0016491">
    <property type="term" value="F:oxidoreductase activity"/>
    <property type="evidence" value="ECO:0007669"/>
    <property type="project" value="UniProtKB-KW"/>
</dbReference>
<proteinExistence type="predicted"/>
<evidence type="ECO:0000313" key="6">
    <source>
        <dbReference type="Proteomes" id="UP000198683"/>
    </source>
</evidence>
<dbReference type="InterPro" id="IPR051814">
    <property type="entry name" value="NAD(P)H-dep_FMN_reductase"/>
</dbReference>
<accession>A0A1G9CU92</accession>
<dbReference type="AlphaFoldDB" id="A0A1G9CU92"/>
<keyword evidence="1" id="KW-0285">Flavoprotein</keyword>
<sequence>MAEVGVVSGDRVVALVGNPRSGSRTLGAAVEVAETVAKRAGHGEPVTVVDLSALGAHLFAPAPSPRAEIARELVTGADVLVVASPTYKGTYTGLLKAFLDGLPSRALAGTVALPLLVMGDPRHALAVEVHLRPLLVELGALVPTPGLALVEADLPRLQELLEPWQAQVEPYVTAAPADFR</sequence>
<dbReference type="PANTHER" id="PTHR43408:SF2">
    <property type="entry name" value="FMN REDUCTASE (NADPH)"/>
    <property type="match status" value="1"/>
</dbReference>
<keyword evidence="3" id="KW-0560">Oxidoreductase</keyword>
<evidence type="ECO:0000256" key="3">
    <source>
        <dbReference type="ARBA" id="ARBA00023002"/>
    </source>
</evidence>
<name>A0A1G9CU92_9ACTN</name>
<organism evidence="5 6">
    <name type="scientific">Nonomuraea maritima</name>
    <dbReference type="NCBI Taxonomy" id="683260"/>
    <lineage>
        <taxon>Bacteria</taxon>
        <taxon>Bacillati</taxon>
        <taxon>Actinomycetota</taxon>
        <taxon>Actinomycetes</taxon>
        <taxon>Streptosporangiales</taxon>
        <taxon>Streptosporangiaceae</taxon>
        <taxon>Nonomuraea</taxon>
    </lineage>
</organism>
<dbReference type="SUPFAM" id="SSF52218">
    <property type="entry name" value="Flavoproteins"/>
    <property type="match status" value="1"/>
</dbReference>
<dbReference type="InterPro" id="IPR005025">
    <property type="entry name" value="FMN_Rdtase-like_dom"/>
</dbReference>
<dbReference type="STRING" id="683260.SAMN05421874_108227"/>
<feature type="domain" description="NADPH-dependent FMN reductase-like" evidence="4">
    <location>
        <begin position="11"/>
        <end position="148"/>
    </location>
</feature>
<dbReference type="Gene3D" id="3.40.50.360">
    <property type="match status" value="1"/>
</dbReference>
<evidence type="ECO:0000256" key="2">
    <source>
        <dbReference type="ARBA" id="ARBA00022643"/>
    </source>
</evidence>
<keyword evidence="2" id="KW-0288">FMN</keyword>
<dbReference type="Proteomes" id="UP000198683">
    <property type="component" value="Unassembled WGS sequence"/>
</dbReference>
<protein>
    <submittedName>
        <fullName evidence="5">FMN reductase</fullName>
    </submittedName>
</protein>
<dbReference type="Pfam" id="PF03358">
    <property type="entry name" value="FMN_red"/>
    <property type="match status" value="1"/>
</dbReference>
<dbReference type="EMBL" id="FNFB01000008">
    <property type="protein sequence ID" value="SDK55238.1"/>
    <property type="molecule type" value="Genomic_DNA"/>
</dbReference>